<evidence type="ECO:0000313" key="2">
    <source>
        <dbReference type="EMBL" id="MED6284695.1"/>
    </source>
</evidence>
<keyword evidence="1" id="KW-1133">Transmembrane helix</keyword>
<reference evidence="2 3" key="1">
    <citation type="submission" date="2021-06" db="EMBL/GenBank/DDBJ databases">
        <authorList>
            <person name="Palmer J.M."/>
        </authorList>
    </citation>
    <scope>NUCLEOTIDE SEQUENCE [LARGE SCALE GENOMIC DNA]</scope>
    <source>
        <strain evidence="2 3">CL_MEX2019</strain>
        <tissue evidence="2">Muscle</tissue>
    </source>
</reference>
<accession>A0ABU7ED08</accession>
<name>A0ABU7ED08_9TELE</name>
<organism evidence="2 3">
    <name type="scientific">Characodon lateralis</name>
    <dbReference type="NCBI Taxonomy" id="208331"/>
    <lineage>
        <taxon>Eukaryota</taxon>
        <taxon>Metazoa</taxon>
        <taxon>Chordata</taxon>
        <taxon>Craniata</taxon>
        <taxon>Vertebrata</taxon>
        <taxon>Euteleostomi</taxon>
        <taxon>Actinopterygii</taxon>
        <taxon>Neopterygii</taxon>
        <taxon>Teleostei</taxon>
        <taxon>Neoteleostei</taxon>
        <taxon>Acanthomorphata</taxon>
        <taxon>Ovalentaria</taxon>
        <taxon>Atherinomorphae</taxon>
        <taxon>Cyprinodontiformes</taxon>
        <taxon>Goodeidae</taxon>
        <taxon>Characodon</taxon>
    </lineage>
</organism>
<dbReference type="Proteomes" id="UP001352852">
    <property type="component" value="Unassembled WGS sequence"/>
</dbReference>
<comment type="caution">
    <text evidence="2">The sequence shown here is derived from an EMBL/GenBank/DDBJ whole genome shotgun (WGS) entry which is preliminary data.</text>
</comment>
<dbReference type="EMBL" id="JAHUTJ010051312">
    <property type="protein sequence ID" value="MED6284695.1"/>
    <property type="molecule type" value="Genomic_DNA"/>
</dbReference>
<keyword evidence="1" id="KW-0472">Membrane</keyword>
<feature type="transmembrane region" description="Helical" evidence="1">
    <location>
        <begin position="70"/>
        <end position="93"/>
    </location>
</feature>
<evidence type="ECO:0000313" key="3">
    <source>
        <dbReference type="Proteomes" id="UP001352852"/>
    </source>
</evidence>
<sequence length="122" mass="14129">MGHSNHTICPVLHAKPLHSAPGKNAITRNAHQTCHTRASRTPILNRLIECKRMDKERLAVVQRLSWMLDILLMLTHVLFLCLSHIITFLFVIVEHFEEESMERGWCYYALPVEDSLGINNRQ</sequence>
<evidence type="ECO:0000256" key="1">
    <source>
        <dbReference type="SAM" id="Phobius"/>
    </source>
</evidence>
<keyword evidence="1" id="KW-0812">Transmembrane</keyword>
<gene>
    <name evidence="2" type="ORF">CHARACLAT_021636</name>
</gene>
<protein>
    <submittedName>
        <fullName evidence="2">Uncharacterized protein</fullName>
    </submittedName>
</protein>
<keyword evidence="3" id="KW-1185">Reference proteome</keyword>
<proteinExistence type="predicted"/>